<evidence type="ECO:0000256" key="7">
    <source>
        <dbReference type="ARBA" id="ARBA00022777"/>
    </source>
</evidence>
<keyword evidence="11 12" id="KW-0119">Carbohydrate metabolism</keyword>
<feature type="binding site" evidence="12">
    <location>
        <begin position="462"/>
        <end position="464"/>
    </location>
    <ligand>
        <name>substrate</name>
    </ligand>
</feature>
<organism evidence="14 15">
    <name type="scientific">Candidatus Nealsonbacteria bacterium CG08_land_8_20_14_0_20_43_11</name>
    <dbReference type="NCBI Taxonomy" id="1974706"/>
    <lineage>
        <taxon>Bacteria</taxon>
        <taxon>Candidatus Nealsoniibacteriota</taxon>
    </lineage>
</organism>
<reference evidence="15" key="1">
    <citation type="submission" date="2017-09" db="EMBL/GenBank/DDBJ databases">
        <title>Depth-based differentiation of microbial function through sediment-hosted aquifers and enrichment of novel symbionts in the deep terrestrial subsurface.</title>
        <authorList>
            <person name="Probst A.J."/>
            <person name="Ladd B."/>
            <person name="Jarett J.K."/>
            <person name="Geller-Mcgrath D.E."/>
            <person name="Sieber C.M.K."/>
            <person name="Emerson J.B."/>
            <person name="Anantharaman K."/>
            <person name="Thomas B.C."/>
            <person name="Malmstrom R."/>
            <person name="Stieglmeier M."/>
            <person name="Klingl A."/>
            <person name="Woyke T."/>
            <person name="Ryan C.M."/>
            <person name="Banfield J.F."/>
        </authorList>
    </citation>
    <scope>NUCLEOTIDE SEQUENCE [LARGE SCALE GENOMIC DNA]</scope>
</reference>
<protein>
    <recommendedName>
        <fullName evidence="12">Phosphoheptose isomerase</fullName>
        <ecNumber evidence="12">5.3.1.28</ecNumber>
    </recommendedName>
    <alternativeName>
        <fullName evidence="12">Sedoheptulose 7-phosphate isomerase</fullName>
    </alternativeName>
</protein>
<comment type="function">
    <text evidence="12">Catalyzes the isomerization of sedoheptulose 7-phosphate in D-glycero-D-manno-heptose 7-phosphate.</text>
</comment>
<dbReference type="GO" id="GO:2001061">
    <property type="term" value="P:D-glycero-D-manno-heptose 7-phosphate biosynthetic process"/>
    <property type="evidence" value="ECO:0007669"/>
    <property type="project" value="UniProtKB-UniPathway"/>
</dbReference>
<dbReference type="Gene3D" id="3.40.50.10490">
    <property type="entry name" value="Glucose-6-phosphate isomerase like protein, domain 1"/>
    <property type="match status" value="1"/>
</dbReference>
<dbReference type="HAMAP" id="MF_00067">
    <property type="entry name" value="GmhA"/>
    <property type="match status" value="1"/>
</dbReference>
<dbReference type="PRINTS" id="PR00960">
    <property type="entry name" value="LMBPPROTEIN"/>
</dbReference>
<keyword evidence="9" id="KW-0067">ATP-binding</keyword>
<dbReference type="SUPFAM" id="SSF55060">
    <property type="entry name" value="GHMP Kinase, C-terminal domain"/>
    <property type="match status" value="1"/>
</dbReference>
<dbReference type="InterPro" id="IPR006204">
    <property type="entry name" value="GHMP_kinase_N_dom"/>
</dbReference>
<evidence type="ECO:0000313" key="14">
    <source>
        <dbReference type="EMBL" id="PIS39013.1"/>
    </source>
</evidence>
<dbReference type="Pfam" id="PF08544">
    <property type="entry name" value="GHMP_kinases_C"/>
    <property type="match status" value="1"/>
</dbReference>
<dbReference type="EC" id="5.3.1.28" evidence="12"/>
<dbReference type="GO" id="GO:0008270">
    <property type="term" value="F:zinc ion binding"/>
    <property type="evidence" value="ECO:0007669"/>
    <property type="project" value="UniProtKB-UniRule"/>
</dbReference>
<comment type="subcellular location">
    <subcellularLocation>
        <location evidence="2 12">Cytoplasm</location>
    </subcellularLocation>
</comment>
<evidence type="ECO:0000259" key="13">
    <source>
        <dbReference type="PROSITE" id="PS51464"/>
    </source>
</evidence>
<feature type="binding site" evidence="12">
    <location>
        <position position="403"/>
    </location>
    <ligand>
        <name>Zn(2+)</name>
        <dbReference type="ChEBI" id="CHEBI:29105"/>
    </ligand>
</feature>
<dbReference type="UniPathway" id="UPA00041">
    <property type="reaction ID" value="UER00436"/>
</dbReference>
<feature type="domain" description="SIS" evidence="13">
    <location>
        <begin position="379"/>
        <end position="538"/>
    </location>
</feature>
<evidence type="ECO:0000256" key="9">
    <source>
        <dbReference type="ARBA" id="ARBA00022840"/>
    </source>
</evidence>
<comment type="miscellaneous">
    <text evidence="12">The reaction produces a racemic mixture of D-glycero-alpha-D-manno-heptose 7-phosphate and D-glycero-beta-D-manno-heptose 7-phosphate.</text>
</comment>
<dbReference type="InterPro" id="IPR036554">
    <property type="entry name" value="GHMP_kinase_C_sf"/>
</dbReference>
<dbReference type="InterPro" id="IPR050099">
    <property type="entry name" value="SIS_GmhA/DiaA_subfam"/>
</dbReference>
<dbReference type="Proteomes" id="UP000229390">
    <property type="component" value="Unassembled WGS sequence"/>
</dbReference>
<dbReference type="Pfam" id="PF00288">
    <property type="entry name" value="GHMP_kinases_N"/>
    <property type="match status" value="1"/>
</dbReference>
<evidence type="ECO:0000256" key="8">
    <source>
        <dbReference type="ARBA" id="ARBA00022833"/>
    </source>
</evidence>
<comment type="similarity">
    <text evidence="3 12">Belongs to the SIS family. GmhA subfamily.</text>
</comment>
<dbReference type="InterPro" id="IPR013750">
    <property type="entry name" value="GHMP_kinase_C_dom"/>
</dbReference>
<feature type="binding site" evidence="12">
    <location>
        <position position="522"/>
    </location>
    <ligand>
        <name>Zn(2+)</name>
        <dbReference type="ChEBI" id="CHEBI:29105"/>
    </ligand>
</feature>
<feature type="binding site" evidence="12">
    <location>
        <position position="514"/>
    </location>
    <ligand>
        <name>substrate</name>
    </ligand>
</feature>
<dbReference type="GO" id="GO:0016301">
    <property type="term" value="F:kinase activity"/>
    <property type="evidence" value="ECO:0007669"/>
    <property type="project" value="UniProtKB-KW"/>
</dbReference>
<evidence type="ECO:0000256" key="6">
    <source>
        <dbReference type="ARBA" id="ARBA00022741"/>
    </source>
</evidence>
<dbReference type="GO" id="GO:0005524">
    <property type="term" value="F:ATP binding"/>
    <property type="evidence" value="ECO:0007669"/>
    <property type="project" value="UniProtKB-KW"/>
</dbReference>
<evidence type="ECO:0000256" key="12">
    <source>
        <dbReference type="HAMAP-Rule" id="MF_00067"/>
    </source>
</evidence>
<dbReference type="GO" id="GO:0005737">
    <property type="term" value="C:cytoplasm"/>
    <property type="evidence" value="ECO:0007669"/>
    <property type="project" value="UniProtKB-SubCell"/>
</dbReference>
<dbReference type="AlphaFoldDB" id="A0A2M6T1D5"/>
<dbReference type="InterPro" id="IPR020568">
    <property type="entry name" value="Ribosomal_Su5_D2-typ_SF"/>
</dbReference>
<dbReference type="InterPro" id="IPR001347">
    <property type="entry name" value="SIS_dom"/>
</dbReference>
<comment type="cofactor">
    <cofactor evidence="12">
        <name>Zn(2+)</name>
        <dbReference type="ChEBI" id="CHEBI:29105"/>
    </cofactor>
    <text evidence="12">Binds 1 zinc ion per subunit.</text>
</comment>
<dbReference type="Pfam" id="PF13580">
    <property type="entry name" value="SIS_2"/>
    <property type="match status" value="1"/>
</dbReference>
<evidence type="ECO:0000313" key="15">
    <source>
        <dbReference type="Proteomes" id="UP000229390"/>
    </source>
</evidence>
<feature type="binding site" evidence="12">
    <location>
        <position position="514"/>
    </location>
    <ligand>
        <name>Zn(2+)</name>
        <dbReference type="ChEBI" id="CHEBI:29105"/>
    </ligand>
</feature>
<feature type="binding site" evidence="12">
    <location>
        <position position="467"/>
    </location>
    <ligand>
        <name>substrate</name>
    </ligand>
</feature>
<feature type="binding site" evidence="12">
    <location>
        <position position="407"/>
    </location>
    <ligand>
        <name>Zn(2+)</name>
        <dbReference type="ChEBI" id="CHEBI:29105"/>
    </ligand>
</feature>
<dbReference type="GO" id="GO:0005975">
    <property type="term" value="P:carbohydrate metabolic process"/>
    <property type="evidence" value="ECO:0007669"/>
    <property type="project" value="UniProtKB-UniRule"/>
</dbReference>
<dbReference type="PROSITE" id="PS51464">
    <property type="entry name" value="SIS"/>
    <property type="match status" value="1"/>
</dbReference>
<dbReference type="EMBL" id="PEYE01000011">
    <property type="protein sequence ID" value="PIS39013.1"/>
    <property type="molecule type" value="Genomic_DNA"/>
</dbReference>
<gene>
    <name evidence="12" type="primary">gmhA</name>
    <name evidence="14" type="ORF">COT34_00630</name>
</gene>
<evidence type="ECO:0000256" key="4">
    <source>
        <dbReference type="ARBA" id="ARBA00022490"/>
    </source>
</evidence>
<dbReference type="InterPro" id="IPR004515">
    <property type="entry name" value="Phosphoheptose_Isoase"/>
</dbReference>
<comment type="caution">
    <text evidence="14">The sequence shown here is derived from an EMBL/GenBank/DDBJ whole genome shotgun (WGS) entry which is preliminary data.</text>
</comment>
<keyword evidence="7" id="KW-0418">Kinase</keyword>
<dbReference type="CDD" id="cd05006">
    <property type="entry name" value="SIS_GmhA"/>
    <property type="match status" value="1"/>
</dbReference>
<dbReference type="Gene3D" id="3.30.230.120">
    <property type="match status" value="1"/>
</dbReference>
<evidence type="ECO:0000256" key="5">
    <source>
        <dbReference type="ARBA" id="ARBA00022723"/>
    </source>
</evidence>
<evidence type="ECO:0000256" key="10">
    <source>
        <dbReference type="ARBA" id="ARBA00023235"/>
    </source>
</evidence>
<dbReference type="InterPro" id="IPR001174">
    <property type="entry name" value="HddA/FKP"/>
</dbReference>
<keyword evidence="7" id="KW-0808">Transferase</keyword>
<feature type="binding site" evidence="12">
    <location>
        <begin position="436"/>
        <end position="437"/>
    </location>
    <ligand>
        <name>substrate</name>
    </ligand>
</feature>
<evidence type="ECO:0000256" key="3">
    <source>
        <dbReference type="ARBA" id="ARBA00009894"/>
    </source>
</evidence>
<keyword evidence="6" id="KW-0547">Nucleotide-binding</keyword>
<dbReference type="InterPro" id="IPR046348">
    <property type="entry name" value="SIS_dom_sf"/>
</dbReference>
<feature type="binding site" evidence="12">
    <location>
        <begin position="394"/>
        <end position="396"/>
    </location>
    <ligand>
        <name>substrate</name>
    </ligand>
</feature>
<evidence type="ECO:0000256" key="1">
    <source>
        <dbReference type="ARBA" id="ARBA00000348"/>
    </source>
</evidence>
<dbReference type="PANTHER" id="PTHR30390:SF6">
    <property type="entry name" value="DNAA INITIATOR-ASSOCIATING PROTEIN DIAA"/>
    <property type="match status" value="1"/>
</dbReference>
<comment type="catalytic activity">
    <reaction evidence="1 12">
        <text>2 D-sedoheptulose 7-phosphate = D-glycero-alpha-D-manno-heptose 7-phosphate + D-glycero-beta-D-manno-heptose 7-phosphate</text>
        <dbReference type="Rhea" id="RHEA:27489"/>
        <dbReference type="ChEBI" id="CHEBI:57483"/>
        <dbReference type="ChEBI" id="CHEBI:60203"/>
        <dbReference type="ChEBI" id="CHEBI:60204"/>
        <dbReference type="EC" id="5.3.1.28"/>
    </reaction>
</comment>
<proteinExistence type="inferred from homology"/>
<dbReference type="PANTHER" id="PTHR30390">
    <property type="entry name" value="SEDOHEPTULOSE 7-PHOSPHATE ISOMERASE / DNAA INITIATOR-ASSOCIATING FACTOR FOR REPLICATION INITIATION"/>
    <property type="match status" value="1"/>
</dbReference>
<dbReference type="SUPFAM" id="SSF53697">
    <property type="entry name" value="SIS domain"/>
    <property type="match status" value="1"/>
</dbReference>
<keyword evidence="8 12" id="KW-0862">Zinc</keyword>
<feature type="binding site" evidence="12">
    <location>
        <position position="407"/>
    </location>
    <ligand>
        <name>substrate</name>
    </ligand>
</feature>
<dbReference type="GO" id="GO:0008968">
    <property type="term" value="F:D-sedoheptulose 7-phosphate isomerase activity"/>
    <property type="evidence" value="ECO:0007669"/>
    <property type="project" value="UniProtKB-UniRule"/>
</dbReference>
<comment type="pathway">
    <text evidence="12">Carbohydrate biosynthesis; D-glycero-D-manno-heptose 7-phosphate biosynthesis; D-glycero-alpha-D-manno-heptose 7-phosphate and D-glycero-beta-D-manno-heptose 7-phosphate from sedoheptulose 7-phosphate: step 1/1.</text>
</comment>
<sequence>MIISKTPFRISFFGGGTDYPVWYREHSGSVLSTTINKYCYISTRYLPPFFDYKYRIRYRRREETQTLEEIRHPAVRECLKFLNIKDGIEMVHTSDLPALSGIGSSSSFTVGFLNSLYALTGRMISKRQLALDAIHIEQDIIKENVGSQDQTAAAFGGFNRIDFGGEEEVQVHPITISKEKLDLLQDHLLMFFTGFSRIASNIAAEQIRQTPDKAAELKAMTEILEAAIEVLNAGQERLFEFGKLLHETWKIKKELTNLISNSEIDAIYEAGIEAGAIGGKLCGAGGGGFMVFFAPPEAHARIKERLKNLLYVPFRFETSGSQILFSDPQEPFPEPMPGLFMKNKNLLISRAIKDSIEAKEDSLENNQFLPTIEKIADEMTNALRNGKRVFFCGNGGSAADAQHLAAELSGKFYLDREPLPAQALHTNTSFLTAVANDYSYEEVFARAVKGEGKEGDVLVGISTSGNSANVVRALEAANNLKMITVGLTGKGGGKMKNLCQYLIEVSSSDTPRIQESHILIGHIICEIVEKEIFDNSLPITN</sequence>
<name>A0A2M6T1D5_9BACT</name>
<evidence type="ECO:0000256" key="11">
    <source>
        <dbReference type="ARBA" id="ARBA00023277"/>
    </source>
</evidence>
<keyword evidence="10 12" id="KW-0413">Isomerase</keyword>
<keyword evidence="4 12" id="KW-0963">Cytoplasm</keyword>
<evidence type="ECO:0000256" key="2">
    <source>
        <dbReference type="ARBA" id="ARBA00004496"/>
    </source>
</evidence>
<dbReference type="SUPFAM" id="SSF54211">
    <property type="entry name" value="Ribosomal protein S5 domain 2-like"/>
    <property type="match status" value="1"/>
</dbReference>
<accession>A0A2M6T1D5</accession>
<dbReference type="InterPro" id="IPR035461">
    <property type="entry name" value="GmhA/DiaA"/>
</dbReference>
<keyword evidence="5 12" id="KW-0479">Metal-binding</keyword>